<dbReference type="InterPro" id="IPR051165">
    <property type="entry name" value="Multifunctional_ANK_Repeat"/>
</dbReference>
<dbReference type="InterPro" id="IPR036770">
    <property type="entry name" value="Ankyrin_rpt-contain_sf"/>
</dbReference>
<evidence type="ECO:0000256" key="2">
    <source>
        <dbReference type="ARBA" id="ARBA00023043"/>
    </source>
</evidence>
<dbReference type="Gene3D" id="1.25.40.20">
    <property type="entry name" value="Ankyrin repeat-containing domain"/>
    <property type="match status" value="3"/>
</dbReference>
<dbReference type="OrthoDB" id="539213at2759"/>
<evidence type="ECO:0000313" key="7">
    <source>
        <dbReference type="Proteomes" id="UP000736672"/>
    </source>
</evidence>
<dbReference type="InterPro" id="IPR025676">
    <property type="entry name" value="Clr5_dom"/>
</dbReference>
<feature type="compositionally biased region" description="Polar residues" evidence="4">
    <location>
        <begin position="188"/>
        <end position="204"/>
    </location>
</feature>
<dbReference type="PROSITE" id="PS50088">
    <property type="entry name" value="ANK_REPEAT"/>
    <property type="match status" value="5"/>
</dbReference>
<dbReference type="Proteomes" id="UP000736672">
    <property type="component" value="Unassembled WGS sequence"/>
</dbReference>
<organism evidence="6 7">
    <name type="scientific">Fusarium solani</name>
    <name type="common">Filamentous fungus</name>
    <dbReference type="NCBI Taxonomy" id="169388"/>
    <lineage>
        <taxon>Eukaryota</taxon>
        <taxon>Fungi</taxon>
        <taxon>Dikarya</taxon>
        <taxon>Ascomycota</taxon>
        <taxon>Pezizomycotina</taxon>
        <taxon>Sordariomycetes</taxon>
        <taxon>Hypocreomycetidae</taxon>
        <taxon>Hypocreales</taxon>
        <taxon>Nectriaceae</taxon>
        <taxon>Fusarium</taxon>
        <taxon>Fusarium solani species complex</taxon>
    </lineage>
</organism>
<keyword evidence="2 3" id="KW-0040">ANK repeat</keyword>
<evidence type="ECO:0000256" key="3">
    <source>
        <dbReference type="PROSITE-ProRule" id="PRU00023"/>
    </source>
</evidence>
<dbReference type="Pfam" id="PF00023">
    <property type="entry name" value="Ank"/>
    <property type="match status" value="1"/>
</dbReference>
<evidence type="ECO:0000256" key="4">
    <source>
        <dbReference type="SAM" id="MobiDB-lite"/>
    </source>
</evidence>
<protein>
    <submittedName>
        <fullName evidence="6">Ankyrin repeat-containing domain protein</fullName>
    </submittedName>
</protein>
<feature type="region of interest" description="Disordered" evidence="4">
    <location>
        <begin position="127"/>
        <end position="204"/>
    </location>
</feature>
<feature type="repeat" description="ANK" evidence="3">
    <location>
        <begin position="1008"/>
        <end position="1042"/>
    </location>
</feature>
<reference evidence="6" key="1">
    <citation type="journal article" date="2021" name="Nat. Commun.">
        <title>Genetic determinants of endophytism in the Arabidopsis root mycobiome.</title>
        <authorList>
            <person name="Mesny F."/>
            <person name="Miyauchi S."/>
            <person name="Thiergart T."/>
            <person name="Pickel B."/>
            <person name="Atanasova L."/>
            <person name="Karlsson M."/>
            <person name="Huettel B."/>
            <person name="Barry K.W."/>
            <person name="Haridas S."/>
            <person name="Chen C."/>
            <person name="Bauer D."/>
            <person name="Andreopoulos W."/>
            <person name="Pangilinan J."/>
            <person name="LaButti K."/>
            <person name="Riley R."/>
            <person name="Lipzen A."/>
            <person name="Clum A."/>
            <person name="Drula E."/>
            <person name="Henrissat B."/>
            <person name="Kohler A."/>
            <person name="Grigoriev I.V."/>
            <person name="Martin F.M."/>
            <person name="Hacquard S."/>
        </authorList>
    </citation>
    <scope>NUCLEOTIDE SEQUENCE</scope>
    <source>
        <strain evidence="6">FSSC 5 MPI-SDFR-AT-0091</strain>
    </source>
</reference>
<name>A0A9P9KBD9_FUSSL</name>
<feature type="repeat" description="ANK" evidence="3">
    <location>
        <begin position="925"/>
        <end position="957"/>
    </location>
</feature>
<feature type="compositionally biased region" description="Low complexity" evidence="4">
    <location>
        <begin position="137"/>
        <end position="159"/>
    </location>
</feature>
<dbReference type="PANTHER" id="PTHR24123">
    <property type="entry name" value="ANKYRIN REPEAT-CONTAINING"/>
    <property type="match status" value="1"/>
</dbReference>
<evidence type="ECO:0000259" key="5">
    <source>
        <dbReference type="Pfam" id="PF14420"/>
    </source>
</evidence>
<feature type="region of interest" description="Disordered" evidence="4">
    <location>
        <begin position="234"/>
        <end position="254"/>
    </location>
</feature>
<dbReference type="PROSITE" id="PS50297">
    <property type="entry name" value="ANK_REP_REGION"/>
    <property type="match status" value="4"/>
</dbReference>
<feature type="repeat" description="ANK" evidence="3">
    <location>
        <begin position="815"/>
        <end position="847"/>
    </location>
</feature>
<proteinExistence type="predicted"/>
<comment type="caution">
    <text evidence="6">The sequence shown here is derived from an EMBL/GenBank/DDBJ whole genome shotgun (WGS) entry which is preliminary data.</text>
</comment>
<feature type="repeat" description="ANK" evidence="3">
    <location>
        <begin position="1117"/>
        <end position="1149"/>
    </location>
</feature>
<keyword evidence="1" id="KW-0677">Repeat</keyword>
<dbReference type="Pfam" id="PF14420">
    <property type="entry name" value="Clr5"/>
    <property type="match status" value="1"/>
</dbReference>
<sequence>MAIDWSLYESDIKRWYLDERKSANDVIQLLLQTHNVEVKCRQFKDRFGGLKKISANEWQALIPEIHKREDQGLGYVIYLWGKAIRQETVARSIRRYSKSTGAGNQRSSPVVIGLNTVGQHRIEIRYPSQSGAPSQWGTPSQSESTSQSGTPSQSGSQFPCDEGTTGLPSRHEGEGTSRFGNDEPNIDQGPSMTDMNVALNTQTTPGTGIYPSSYMSFGNFDQHPFGVSGTLALENSNQMPMGNSGTMLPGSQHQPFSPLPSPFALPLLGYPFTSFWDTLEISSITLMGGEVLELAVKIGIFVPDHDQSERLQKLNLTTAQAETLGPIIQSVKELIAPDELSIPKRSRQGASSRVSSSLPPNLLDLADNNSLDQALSVIVYMISNNFISPVENYHMISWILERGHVSKLFAFSQRPDVRHLAFGSAFLGAICRMATENEITLSSFGLFQAFVSSNEFLGFVKSQRLDLSGPLGIELFRLAITANSMRLGTFLASHSVNLSSNLSLQCDPCQKTLLAHAIEWRRDSMLDSIVRLGADVNQNFPGGPALKLAVKTRNHVAIDFLLNEGARIGDGSESQRRDFLEFAYAISPETYMLLREKLEPSSEPDCWELIDAARKGNRELSNILLAHGIVSPKVLENAMCQAIRSRNLAAVRTFLQRGVSAEAGIVAFRNYLGSFSRQQHLALVLVDFGATSLADTLYLLIKAGVEVDNETAMSVRLFIDQNPKSLYCSPLLCVLLQVDYNEAWVHQYLLTFSAEEGSIFKCDVCIDSGIPINGYGCGGKSCLTTAAGEGCLALVQHLISREANPRLPPSSDAPNGETALYAAVYRNHWDVASYLIDSGADARAEATTAGITLLEGAVLEPDDTRFRSRTMELSPHFRKLLSVGAPVNRPNGSESFLLHALLHRRQLGCLKLALDAGARVEDKFLGITPIQLAVLDKNLDAIRCLLEYGASINMGAGSVDDHPPAPKMSSPASIRVHRFCAPLRDAIFQRIFHSGFHMGVSANKQAYFPHTPLQLASSCHDPDPRIVELLLRHKADVNAPAAAWYGRTALQGAASCVTLNMDIVELLLGWEADVKAPPAQVGGVTALQAAAIRGNIQLVDLLHKRGADINAPGAPVEGRTALEGAAEHGRMEMLRFLLSNYAPTDLVTGCSKAIALAEKELHLGIAKFLREEQQKFDECCGRFWPLCLDLHSP</sequence>
<dbReference type="PANTHER" id="PTHR24123:SF33">
    <property type="entry name" value="PROTEIN HOS4"/>
    <property type="match status" value="1"/>
</dbReference>
<gene>
    <name evidence="6" type="ORF">B0J15DRAFT_528074</name>
</gene>
<accession>A0A9P9KBD9</accession>
<dbReference type="Pfam" id="PF12796">
    <property type="entry name" value="Ank_2"/>
    <property type="match status" value="2"/>
</dbReference>
<keyword evidence="7" id="KW-1185">Reference proteome</keyword>
<feature type="domain" description="Clr5" evidence="5">
    <location>
        <begin position="1"/>
        <end position="47"/>
    </location>
</feature>
<evidence type="ECO:0000313" key="6">
    <source>
        <dbReference type="EMBL" id="KAH7246974.1"/>
    </source>
</evidence>
<feature type="compositionally biased region" description="Polar residues" evidence="4">
    <location>
        <begin position="127"/>
        <end position="136"/>
    </location>
</feature>
<dbReference type="SMART" id="SM00248">
    <property type="entry name" value="ANK"/>
    <property type="match status" value="11"/>
</dbReference>
<dbReference type="InterPro" id="IPR002110">
    <property type="entry name" value="Ankyrin_rpt"/>
</dbReference>
<evidence type="ECO:0000256" key="1">
    <source>
        <dbReference type="ARBA" id="ARBA00022737"/>
    </source>
</evidence>
<dbReference type="AlphaFoldDB" id="A0A9P9KBD9"/>
<dbReference type="SUPFAM" id="SSF48403">
    <property type="entry name" value="Ankyrin repeat"/>
    <property type="match status" value="3"/>
</dbReference>
<feature type="repeat" description="ANK" evidence="3">
    <location>
        <begin position="1082"/>
        <end position="1114"/>
    </location>
</feature>
<dbReference type="EMBL" id="JAGTJS010000016">
    <property type="protein sequence ID" value="KAH7246974.1"/>
    <property type="molecule type" value="Genomic_DNA"/>
</dbReference>